<dbReference type="AlphaFoldDB" id="A0ABD3VDY3"/>
<dbReference type="InterPro" id="IPR009008">
    <property type="entry name" value="Val/Leu/Ile-tRNA-synth_edit"/>
</dbReference>
<keyword evidence="17" id="KW-1185">Reference proteome</keyword>
<dbReference type="SUPFAM" id="SSF52374">
    <property type="entry name" value="Nucleotidylyl transferase"/>
    <property type="match status" value="1"/>
</dbReference>
<feature type="domain" description="Leucyl-tRNA synthetase editing" evidence="15">
    <location>
        <begin position="264"/>
        <end position="418"/>
    </location>
</feature>
<sequence>MMSNKQVTWSALCYLKRSCNKLSWRLILRSVYSKTGIWEDGLNTKVKKEIEEYWRPKITCCTSTTSATETGDREKFYVLSMFPYPSGQLHMGHVRVYTISDAMARYHRLRGKQVIHPMGWDAFGLPAENAAIDRGELPDKWTYRNIASMRQHMDEMCFSFDWDREVITCDPSYYKWTQYIFLKMHEAGLAYQKEAQVNWDPLDQTVLAEEQIDEDGRSWRSGAKVEKRYLRQWYIRTTAYAKSLYEGLDTVNPELWKDIILLQRNWIMECTGIRLDFRILRNGSYCADPLSVFLAHPEMAFGVSHIAVTQDHQLNSPDVCSKVSNKEQSSDFLLDDLQAEHPLTKEILPIIVSKTTEFDEFNNTHPGVPSISELDRKVADMLGIKWINILSEDGNLINSHQFTGLSRKEGVEAIAKYARDLRVGGHMVSSKLNDWLISRQRYWGTPIPIIHCQACGALPVPYEDLPVKLPRIETFSARGASPLAQQSDWVNVACPKCKGPARRETDTMDTFVDSSWYFLRYLDSKNAKELCSPGKAHKYMPVDLYVGGKEHAVLHLYYARFFNYFLRDLGIVPSFEPFVNLLTQGMVLGQSYRVKDTGQYLTRDQVDFSGKEPVEKEKGSPLIVEWEKMSKSKYNGVDPQAVLEEYGVDSTRLCILGLVSPQADRKWSSESFVGILKWQGRVWHLVTTFMKQSQIRTEEHLVDTDLLHKAEKEIYDARNFFLKEVTFHFDVTFLVSTAISRLQGFKNCLSKFPESLIGHSVQFERALADLLIITAPFAPSFASELWTGMASVASRKTEHDWDKNVLQQTWPTVDMSYELPICVRDEARDLFEVPLPRYKLDKLTQNEALDIIRGHEQYQKCISSKTIDRIKFILYPGHSAVLQLNLVGSNLGSLDSEEKEKLLKETMLIKEQKKKEKEEKKKMKEIRRAENIAKRQKKSN</sequence>
<dbReference type="PANTHER" id="PTHR43740:SF2">
    <property type="entry name" value="LEUCINE--TRNA LIGASE, MITOCHONDRIAL"/>
    <property type="match status" value="1"/>
</dbReference>
<evidence type="ECO:0000313" key="17">
    <source>
        <dbReference type="Proteomes" id="UP001634394"/>
    </source>
</evidence>
<keyword evidence="7 11" id="KW-0648">Protein biosynthesis</keyword>
<feature type="domain" description="Methionyl/Valyl/Leucyl/Isoleucyl-tRNA synthetase anticodon-binding" evidence="14">
    <location>
        <begin position="712"/>
        <end position="818"/>
    </location>
</feature>
<dbReference type="GO" id="GO:0004823">
    <property type="term" value="F:leucine-tRNA ligase activity"/>
    <property type="evidence" value="ECO:0007669"/>
    <property type="project" value="UniProtKB-EC"/>
</dbReference>
<dbReference type="Pfam" id="PF08264">
    <property type="entry name" value="Anticodon_1"/>
    <property type="match status" value="1"/>
</dbReference>
<keyword evidence="8 11" id="KW-0030">Aminoacyl-tRNA synthetase</keyword>
<dbReference type="Gene3D" id="3.40.50.620">
    <property type="entry name" value="HUPs"/>
    <property type="match status" value="2"/>
</dbReference>
<dbReference type="InterPro" id="IPR009080">
    <property type="entry name" value="tRNAsynth_Ia_anticodon-bd"/>
</dbReference>
<keyword evidence="5 11" id="KW-0547">Nucleotide-binding</keyword>
<dbReference type="InterPro" id="IPR002302">
    <property type="entry name" value="Leu-tRNA-ligase"/>
</dbReference>
<evidence type="ECO:0000313" key="16">
    <source>
        <dbReference type="EMBL" id="KAL3859767.1"/>
    </source>
</evidence>
<dbReference type="GO" id="GO:0005739">
    <property type="term" value="C:mitochondrion"/>
    <property type="evidence" value="ECO:0007669"/>
    <property type="project" value="UniProtKB-SubCell"/>
</dbReference>
<dbReference type="FunFam" id="3.40.50.620:FF:000060">
    <property type="entry name" value="Leucine--tRNA ligase"/>
    <property type="match status" value="1"/>
</dbReference>
<feature type="region of interest" description="Disordered" evidence="12">
    <location>
        <begin position="913"/>
        <end position="940"/>
    </location>
</feature>
<dbReference type="PROSITE" id="PS00178">
    <property type="entry name" value="AA_TRNA_LIGASE_I"/>
    <property type="match status" value="1"/>
</dbReference>
<evidence type="ECO:0000256" key="2">
    <source>
        <dbReference type="ARBA" id="ARBA00005594"/>
    </source>
</evidence>
<comment type="subcellular location">
    <subcellularLocation>
        <location evidence="1">Mitochondrion</location>
    </subcellularLocation>
</comment>
<dbReference type="PRINTS" id="PR00985">
    <property type="entry name" value="TRNASYNTHLEU"/>
</dbReference>
<comment type="similarity">
    <text evidence="2 11">Belongs to the class-I aminoacyl-tRNA synthetase family.</text>
</comment>
<evidence type="ECO:0000259" key="14">
    <source>
        <dbReference type="Pfam" id="PF08264"/>
    </source>
</evidence>
<dbReference type="Gene3D" id="1.10.730.10">
    <property type="entry name" value="Isoleucyl-tRNA Synthetase, Domain 1"/>
    <property type="match status" value="1"/>
</dbReference>
<proteinExistence type="inferred from homology"/>
<dbReference type="Proteomes" id="UP001634394">
    <property type="component" value="Unassembled WGS sequence"/>
</dbReference>
<feature type="compositionally biased region" description="Basic and acidic residues" evidence="12">
    <location>
        <begin position="913"/>
        <end position="933"/>
    </location>
</feature>
<name>A0ABD3VDY3_SINWO</name>
<evidence type="ECO:0000259" key="13">
    <source>
        <dbReference type="Pfam" id="PF00133"/>
    </source>
</evidence>
<dbReference type="PANTHER" id="PTHR43740">
    <property type="entry name" value="LEUCYL-TRNA SYNTHETASE"/>
    <property type="match status" value="1"/>
</dbReference>
<evidence type="ECO:0000259" key="15">
    <source>
        <dbReference type="Pfam" id="PF13603"/>
    </source>
</evidence>
<dbReference type="EMBL" id="JBJQND010000012">
    <property type="protein sequence ID" value="KAL3859767.1"/>
    <property type="molecule type" value="Genomic_DNA"/>
</dbReference>
<gene>
    <name evidence="16" type="ORF">ACJMK2_009963</name>
</gene>
<comment type="catalytic activity">
    <reaction evidence="10">
        <text>tRNA(Leu) + L-leucine + ATP = L-leucyl-tRNA(Leu) + AMP + diphosphate</text>
        <dbReference type="Rhea" id="RHEA:11688"/>
        <dbReference type="Rhea" id="RHEA-COMP:9613"/>
        <dbReference type="Rhea" id="RHEA-COMP:9622"/>
        <dbReference type="ChEBI" id="CHEBI:30616"/>
        <dbReference type="ChEBI" id="CHEBI:33019"/>
        <dbReference type="ChEBI" id="CHEBI:57427"/>
        <dbReference type="ChEBI" id="CHEBI:78442"/>
        <dbReference type="ChEBI" id="CHEBI:78494"/>
        <dbReference type="ChEBI" id="CHEBI:456215"/>
        <dbReference type="EC" id="6.1.1.4"/>
    </reaction>
</comment>
<dbReference type="NCBIfam" id="TIGR00396">
    <property type="entry name" value="leuS_bact"/>
    <property type="match status" value="1"/>
</dbReference>
<evidence type="ECO:0000256" key="11">
    <source>
        <dbReference type="RuleBase" id="RU363035"/>
    </source>
</evidence>
<evidence type="ECO:0000256" key="10">
    <source>
        <dbReference type="ARBA" id="ARBA00047469"/>
    </source>
</evidence>
<dbReference type="Pfam" id="PF13603">
    <property type="entry name" value="tRNA-synt_1_2"/>
    <property type="match status" value="1"/>
</dbReference>
<protein>
    <recommendedName>
        <fullName evidence="3">leucine--tRNA ligase</fullName>
        <ecNumber evidence="3">6.1.1.4</ecNumber>
    </recommendedName>
    <alternativeName>
        <fullName evidence="9">Leucyl-tRNA synthetase</fullName>
    </alternativeName>
</protein>
<dbReference type="FunFam" id="3.40.50.620:FF:000100">
    <property type="entry name" value="probable leucine--tRNA ligase, mitochondrial"/>
    <property type="match status" value="1"/>
</dbReference>
<evidence type="ECO:0000256" key="1">
    <source>
        <dbReference type="ARBA" id="ARBA00004173"/>
    </source>
</evidence>
<evidence type="ECO:0000256" key="3">
    <source>
        <dbReference type="ARBA" id="ARBA00013164"/>
    </source>
</evidence>
<dbReference type="GO" id="GO:0006412">
    <property type="term" value="P:translation"/>
    <property type="evidence" value="ECO:0007669"/>
    <property type="project" value="UniProtKB-KW"/>
</dbReference>
<evidence type="ECO:0000256" key="8">
    <source>
        <dbReference type="ARBA" id="ARBA00023146"/>
    </source>
</evidence>
<keyword evidence="4 11" id="KW-0436">Ligase</keyword>
<evidence type="ECO:0000256" key="6">
    <source>
        <dbReference type="ARBA" id="ARBA00022840"/>
    </source>
</evidence>
<dbReference type="EC" id="6.1.1.4" evidence="3"/>
<dbReference type="InterPro" id="IPR013155">
    <property type="entry name" value="M/V/L/I-tRNA-synth_anticd-bd"/>
</dbReference>
<evidence type="ECO:0000256" key="12">
    <source>
        <dbReference type="SAM" id="MobiDB-lite"/>
    </source>
</evidence>
<dbReference type="GO" id="GO:0005524">
    <property type="term" value="F:ATP binding"/>
    <property type="evidence" value="ECO:0007669"/>
    <property type="project" value="UniProtKB-KW"/>
</dbReference>
<reference evidence="16 17" key="1">
    <citation type="submission" date="2024-11" db="EMBL/GenBank/DDBJ databases">
        <title>Chromosome-level genome assembly of the freshwater bivalve Anodonta woodiana.</title>
        <authorList>
            <person name="Chen X."/>
        </authorList>
    </citation>
    <scope>NUCLEOTIDE SEQUENCE [LARGE SCALE GENOMIC DNA]</scope>
    <source>
        <strain evidence="16">MN2024</strain>
        <tissue evidence="16">Gills</tissue>
    </source>
</reference>
<dbReference type="InterPro" id="IPR014729">
    <property type="entry name" value="Rossmann-like_a/b/a_fold"/>
</dbReference>
<dbReference type="InterPro" id="IPR002300">
    <property type="entry name" value="aa-tRNA-synth_Ia"/>
</dbReference>
<comment type="caution">
    <text evidence="16">The sequence shown here is derived from an EMBL/GenBank/DDBJ whole genome shotgun (WGS) entry which is preliminary data.</text>
</comment>
<dbReference type="Pfam" id="PF00133">
    <property type="entry name" value="tRNA-synt_1"/>
    <property type="match status" value="3"/>
</dbReference>
<dbReference type="InterPro" id="IPR001412">
    <property type="entry name" value="aa-tRNA-synth_I_CS"/>
</dbReference>
<keyword evidence="6 11" id="KW-0067">ATP-binding</keyword>
<feature type="domain" description="Aminoacyl-tRNA synthetase class Ia" evidence="13">
    <location>
        <begin position="431"/>
        <end position="589"/>
    </location>
</feature>
<evidence type="ECO:0000256" key="9">
    <source>
        <dbReference type="ARBA" id="ARBA00030520"/>
    </source>
</evidence>
<evidence type="ECO:0000256" key="7">
    <source>
        <dbReference type="ARBA" id="ARBA00022917"/>
    </source>
</evidence>
<feature type="domain" description="Aminoacyl-tRNA synthetase class Ia" evidence="13">
    <location>
        <begin position="627"/>
        <end position="667"/>
    </location>
</feature>
<dbReference type="InterPro" id="IPR025709">
    <property type="entry name" value="Leu_tRNA-synth_edit"/>
</dbReference>
<organism evidence="16 17">
    <name type="scientific">Sinanodonta woodiana</name>
    <name type="common">Chinese pond mussel</name>
    <name type="synonym">Anodonta woodiana</name>
    <dbReference type="NCBI Taxonomy" id="1069815"/>
    <lineage>
        <taxon>Eukaryota</taxon>
        <taxon>Metazoa</taxon>
        <taxon>Spiralia</taxon>
        <taxon>Lophotrochozoa</taxon>
        <taxon>Mollusca</taxon>
        <taxon>Bivalvia</taxon>
        <taxon>Autobranchia</taxon>
        <taxon>Heteroconchia</taxon>
        <taxon>Palaeoheterodonta</taxon>
        <taxon>Unionida</taxon>
        <taxon>Unionoidea</taxon>
        <taxon>Unionidae</taxon>
        <taxon>Unioninae</taxon>
        <taxon>Sinanodonta</taxon>
    </lineage>
</organism>
<dbReference type="SUPFAM" id="SSF47323">
    <property type="entry name" value="Anticodon-binding domain of a subclass of class I aminoacyl-tRNA synthetases"/>
    <property type="match status" value="1"/>
</dbReference>
<evidence type="ECO:0000256" key="4">
    <source>
        <dbReference type="ARBA" id="ARBA00022598"/>
    </source>
</evidence>
<dbReference type="CDD" id="cd00812">
    <property type="entry name" value="LeuRS_core"/>
    <property type="match status" value="1"/>
</dbReference>
<evidence type="ECO:0000256" key="5">
    <source>
        <dbReference type="ARBA" id="ARBA00022741"/>
    </source>
</evidence>
<dbReference type="SUPFAM" id="SSF50677">
    <property type="entry name" value="ValRS/IleRS/LeuRS editing domain"/>
    <property type="match status" value="1"/>
</dbReference>
<accession>A0ABD3VDY3</accession>
<feature type="domain" description="Aminoacyl-tRNA synthetase class Ia" evidence="13">
    <location>
        <begin position="68"/>
        <end position="248"/>
    </location>
</feature>